<name>A0A841FXX4_9ACTN</name>
<proteinExistence type="predicted"/>
<comment type="caution">
    <text evidence="1">The sequence shown here is derived from an EMBL/GenBank/DDBJ whole genome shotgun (WGS) entry which is preliminary data.</text>
</comment>
<organism evidence="1 2">
    <name type="scientific">Phytomonospora endophytica</name>
    <dbReference type="NCBI Taxonomy" id="714109"/>
    <lineage>
        <taxon>Bacteria</taxon>
        <taxon>Bacillati</taxon>
        <taxon>Actinomycetota</taxon>
        <taxon>Actinomycetes</taxon>
        <taxon>Micromonosporales</taxon>
        <taxon>Micromonosporaceae</taxon>
        <taxon>Phytomonospora</taxon>
    </lineage>
</organism>
<keyword evidence="2" id="KW-1185">Reference proteome</keyword>
<dbReference type="RefSeq" id="WP_184789658.1">
    <property type="nucleotide sequence ID" value="NZ_BONT01000058.1"/>
</dbReference>
<dbReference type="Proteomes" id="UP000548476">
    <property type="component" value="Unassembled WGS sequence"/>
</dbReference>
<gene>
    <name evidence="1" type="ORF">HNR73_004693</name>
</gene>
<evidence type="ECO:0000313" key="1">
    <source>
        <dbReference type="EMBL" id="MBB6036820.1"/>
    </source>
</evidence>
<sequence>MLLTKQAAQVLRAMAAAPGGAGTMRPVGAWLSLLPFDAPTFVQAIAELGGKTPPLVNGRTEGEGDEEIHVVGLTQEGLRQSETAETVD</sequence>
<accession>A0A841FXX4</accession>
<evidence type="ECO:0000313" key="2">
    <source>
        <dbReference type="Proteomes" id="UP000548476"/>
    </source>
</evidence>
<reference evidence="1 2" key="1">
    <citation type="submission" date="2020-08" db="EMBL/GenBank/DDBJ databases">
        <title>Genomic Encyclopedia of Type Strains, Phase IV (KMG-IV): sequencing the most valuable type-strain genomes for metagenomic binning, comparative biology and taxonomic classification.</title>
        <authorList>
            <person name="Goeker M."/>
        </authorList>
    </citation>
    <scope>NUCLEOTIDE SEQUENCE [LARGE SCALE GENOMIC DNA]</scope>
    <source>
        <strain evidence="1 2">YIM 65646</strain>
    </source>
</reference>
<dbReference type="AlphaFoldDB" id="A0A841FXX4"/>
<protein>
    <submittedName>
        <fullName evidence="1">Uncharacterized protein</fullName>
    </submittedName>
</protein>
<dbReference type="EMBL" id="JACHGT010000010">
    <property type="protein sequence ID" value="MBB6036820.1"/>
    <property type="molecule type" value="Genomic_DNA"/>
</dbReference>